<protein>
    <submittedName>
        <fullName evidence="2">DUF4845 domain-containing protein</fullName>
    </submittedName>
</protein>
<feature type="transmembrane region" description="Helical" evidence="1">
    <location>
        <begin position="12"/>
        <end position="31"/>
    </location>
</feature>
<dbReference type="AlphaFoldDB" id="A0A936ZLL1"/>
<dbReference type="Proteomes" id="UP000613011">
    <property type="component" value="Unassembled WGS sequence"/>
</dbReference>
<dbReference type="EMBL" id="JAEQNA010000011">
    <property type="protein sequence ID" value="MBL0423132.1"/>
    <property type="molecule type" value="Genomic_DNA"/>
</dbReference>
<keyword evidence="1" id="KW-0472">Membrane</keyword>
<dbReference type="RefSeq" id="WP_201686265.1">
    <property type="nucleotide sequence ID" value="NZ_JAEQNA010000011.1"/>
</dbReference>
<name>A0A936ZLL1_9BURK</name>
<gene>
    <name evidence="2" type="ORF">JI739_22545</name>
</gene>
<evidence type="ECO:0000256" key="1">
    <source>
        <dbReference type="SAM" id="Phobius"/>
    </source>
</evidence>
<organism evidence="2 3">
    <name type="scientific">Ramlibacter aurantiacus</name>
    <dbReference type="NCBI Taxonomy" id="2801330"/>
    <lineage>
        <taxon>Bacteria</taxon>
        <taxon>Pseudomonadati</taxon>
        <taxon>Pseudomonadota</taxon>
        <taxon>Betaproteobacteria</taxon>
        <taxon>Burkholderiales</taxon>
        <taxon>Comamonadaceae</taxon>
        <taxon>Ramlibacter</taxon>
    </lineage>
</organism>
<proteinExistence type="predicted"/>
<accession>A0A936ZLL1</accession>
<dbReference type="Pfam" id="PF16137">
    <property type="entry name" value="DUF4845"/>
    <property type="match status" value="1"/>
</dbReference>
<keyword evidence="3" id="KW-1185">Reference proteome</keyword>
<comment type="caution">
    <text evidence="2">The sequence shown here is derived from an EMBL/GenBank/DDBJ whole genome shotgun (WGS) entry which is preliminary data.</text>
</comment>
<reference evidence="2" key="1">
    <citation type="submission" date="2021-01" db="EMBL/GenBank/DDBJ databases">
        <title>Ramlibacter sp. strain AW1 16S ribosomal RNA gene Genome sequencing and assembly.</title>
        <authorList>
            <person name="Kang M."/>
        </authorList>
    </citation>
    <scope>NUCLEOTIDE SEQUENCE</scope>
    <source>
        <strain evidence="2">AW1</strain>
    </source>
</reference>
<sequence>MSQVFKRQRGVTFFGMVVFIIVLALVGVLAAQVGPAEIEHRAVQAAVDKSKTGRSPDEVRQIFDRTADVEGIRSISGKDLEVTRNDAGKLVVAYAYDRQFRLVGPAYLLLKYNGKSN</sequence>
<evidence type="ECO:0000313" key="2">
    <source>
        <dbReference type="EMBL" id="MBL0423132.1"/>
    </source>
</evidence>
<keyword evidence="1" id="KW-1133">Transmembrane helix</keyword>
<evidence type="ECO:0000313" key="3">
    <source>
        <dbReference type="Proteomes" id="UP000613011"/>
    </source>
</evidence>
<keyword evidence="1" id="KW-0812">Transmembrane</keyword>
<dbReference type="InterPro" id="IPR032314">
    <property type="entry name" value="DUF4845"/>
</dbReference>